<dbReference type="EMBL" id="JANPWB010000010">
    <property type="protein sequence ID" value="KAJ1140784.1"/>
    <property type="molecule type" value="Genomic_DNA"/>
</dbReference>
<keyword evidence="3" id="KW-1185">Reference proteome</keyword>
<sequence length="68" mass="7686">MRHCSWAQEHPATNNGRLQAARYPGGTAGEEQERTFIGNPDIQIPVVQKPAERPRQEEETEREDTEAA</sequence>
<organism evidence="2 3">
    <name type="scientific">Pleurodeles waltl</name>
    <name type="common">Iberian ribbed newt</name>
    <dbReference type="NCBI Taxonomy" id="8319"/>
    <lineage>
        <taxon>Eukaryota</taxon>
        <taxon>Metazoa</taxon>
        <taxon>Chordata</taxon>
        <taxon>Craniata</taxon>
        <taxon>Vertebrata</taxon>
        <taxon>Euteleostomi</taxon>
        <taxon>Amphibia</taxon>
        <taxon>Batrachia</taxon>
        <taxon>Caudata</taxon>
        <taxon>Salamandroidea</taxon>
        <taxon>Salamandridae</taxon>
        <taxon>Pleurodelinae</taxon>
        <taxon>Pleurodeles</taxon>
    </lineage>
</organism>
<proteinExistence type="predicted"/>
<feature type="region of interest" description="Disordered" evidence="1">
    <location>
        <begin position="1"/>
        <end position="68"/>
    </location>
</feature>
<dbReference type="Proteomes" id="UP001066276">
    <property type="component" value="Chromosome 6"/>
</dbReference>
<accession>A0AAV7QM20</accession>
<gene>
    <name evidence="2" type="ORF">NDU88_007122</name>
</gene>
<evidence type="ECO:0000256" key="1">
    <source>
        <dbReference type="SAM" id="MobiDB-lite"/>
    </source>
</evidence>
<comment type="caution">
    <text evidence="2">The sequence shown here is derived from an EMBL/GenBank/DDBJ whole genome shotgun (WGS) entry which is preliminary data.</text>
</comment>
<dbReference type="AlphaFoldDB" id="A0AAV7QM20"/>
<evidence type="ECO:0000313" key="2">
    <source>
        <dbReference type="EMBL" id="KAJ1140784.1"/>
    </source>
</evidence>
<protein>
    <submittedName>
        <fullName evidence="2">Uncharacterized protein</fullName>
    </submittedName>
</protein>
<feature type="compositionally biased region" description="Acidic residues" evidence="1">
    <location>
        <begin position="58"/>
        <end position="68"/>
    </location>
</feature>
<evidence type="ECO:0000313" key="3">
    <source>
        <dbReference type="Proteomes" id="UP001066276"/>
    </source>
</evidence>
<reference evidence="2" key="1">
    <citation type="journal article" date="2022" name="bioRxiv">
        <title>Sequencing and chromosome-scale assembly of the giantPleurodeles waltlgenome.</title>
        <authorList>
            <person name="Brown T."/>
            <person name="Elewa A."/>
            <person name="Iarovenko S."/>
            <person name="Subramanian E."/>
            <person name="Araus A.J."/>
            <person name="Petzold A."/>
            <person name="Susuki M."/>
            <person name="Suzuki K.-i.T."/>
            <person name="Hayashi T."/>
            <person name="Toyoda A."/>
            <person name="Oliveira C."/>
            <person name="Osipova E."/>
            <person name="Leigh N.D."/>
            <person name="Simon A."/>
            <person name="Yun M.H."/>
        </authorList>
    </citation>
    <scope>NUCLEOTIDE SEQUENCE</scope>
    <source>
        <strain evidence="2">20211129_DDA</strain>
        <tissue evidence="2">Liver</tissue>
    </source>
</reference>
<name>A0AAV7QM20_PLEWA</name>